<dbReference type="Pfam" id="PF11700">
    <property type="entry name" value="ATG22"/>
    <property type="match status" value="1"/>
</dbReference>
<gene>
    <name evidence="8" type="ORF">J0X12_03420</name>
</gene>
<dbReference type="InterPro" id="IPR020846">
    <property type="entry name" value="MFS_dom"/>
</dbReference>
<reference evidence="8 9" key="1">
    <citation type="submission" date="2021-03" db="EMBL/GenBank/DDBJ databases">
        <title>Sneathiella sp. CAU 1612 isolated from Kang Won-do.</title>
        <authorList>
            <person name="Kim W."/>
        </authorList>
    </citation>
    <scope>NUCLEOTIDE SEQUENCE [LARGE SCALE GENOMIC DNA]</scope>
    <source>
        <strain evidence="8 9">CAU 1612</strain>
    </source>
</reference>
<dbReference type="InterPro" id="IPR036259">
    <property type="entry name" value="MFS_trans_sf"/>
</dbReference>
<dbReference type="EMBL" id="JAFLNC010000001">
    <property type="protein sequence ID" value="MBO0332647.1"/>
    <property type="molecule type" value="Genomic_DNA"/>
</dbReference>
<comment type="subcellular location">
    <subcellularLocation>
        <location evidence="1">Endomembrane system</location>
        <topology evidence="1">Multi-pass membrane protein</topology>
    </subcellularLocation>
</comment>
<dbReference type="Proteomes" id="UP000664761">
    <property type="component" value="Unassembled WGS sequence"/>
</dbReference>
<feature type="transmembrane region" description="Helical" evidence="6">
    <location>
        <begin position="249"/>
        <end position="273"/>
    </location>
</feature>
<organism evidence="8 9">
    <name type="scientific">Sneathiella sedimenti</name>
    <dbReference type="NCBI Taxonomy" id="2816034"/>
    <lineage>
        <taxon>Bacteria</taxon>
        <taxon>Pseudomonadati</taxon>
        <taxon>Pseudomonadota</taxon>
        <taxon>Alphaproteobacteria</taxon>
        <taxon>Sneathiellales</taxon>
        <taxon>Sneathiellaceae</taxon>
        <taxon>Sneathiella</taxon>
    </lineage>
</organism>
<dbReference type="PANTHER" id="PTHR23519:SF1">
    <property type="entry name" value="AUTOPHAGY-RELATED PROTEIN 22"/>
    <property type="match status" value="1"/>
</dbReference>
<feature type="domain" description="Major facilitator superfamily (MFS) profile" evidence="7">
    <location>
        <begin position="234"/>
        <end position="452"/>
    </location>
</feature>
<dbReference type="Gene3D" id="1.20.1250.20">
    <property type="entry name" value="MFS general substrate transporter like domains"/>
    <property type="match status" value="1"/>
</dbReference>
<dbReference type="InterPro" id="IPR050495">
    <property type="entry name" value="ATG22/LtaA_families"/>
</dbReference>
<keyword evidence="5 6" id="KW-0472">Membrane</keyword>
<dbReference type="PANTHER" id="PTHR23519">
    <property type="entry name" value="AUTOPHAGY-RELATED PROTEIN 22"/>
    <property type="match status" value="1"/>
</dbReference>
<keyword evidence="3 6" id="KW-0812">Transmembrane</keyword>
<evidence type="ECO:0000256" key="1">
    <source>
        <dbReference type="ARBA" id="ARBA00004127"/>
    </source>
</evidence>
<evidence type="ECO:0000259" key="7">
    <source>
        <dbReference type="PROSITE" id="PS50850"/>
    </source>
</evidence>
<feature type="transmembrane region" description="Helical" evidence="6">
    <location>
        <begin position="56"/>
        <end position="77"/>
    </location>
</feature>
<feature type="transmembrane region" description="Helical" evidence="6">
    <location>
        <begin position="318"/>
        <end position="340"/>
    </location>
</feature>
<evidence type="ECO:0000256" key="4">
    <source>
        <dbReference type="ARBA" id="ARBA00022989"/>
    </source>
</evidence>
<dbReference type="RefSeq" id="WP_207042284.1">
    <property type="nucleotide sequence ID" value="NZ_JAFLNC010000001.1"/>
</dbReference>
<evidence type="ECO:0000256" key="5">
    <source>
        <dbReference type="ARBA" id="ARBA00023136"/>
    </source>
</evidence>
<keyword evidence="4 6" id="KW-1133">Transmembrane helix</keyword>
<accession>A0ABS3F296</accession>
<sequence length="452" mass="48173">MSAISEGMPQETGKLGKFSWALFDWANQPFFTVVTTFIFAPYFTSFVASSPAEGQAYWGYTQAIAGALIAILSPVFGSIADAGGARKPWILFFSILCAIGAFSLWWAVPGMQGGIFWILAGIVIGTIGVEFSIVFNNAMLPTLVSPQRMGRLSGFGWGLGYIGGLIALFIVLFGFSMPEVPLLGLSKELHEPDRITGPMSAIWLLVFIIPMLLFTPDRAASGISKTAAVRQGLSALMVTLRSLKDYRNIVYFLIARMFYNDGILALIGFSGIYAAGLFKWGTTELGIFGILINFFAIAGCFIGGALDDRLGSKPTIVISVLGLAFASVGVLSISNGQVLFGLPAAMPVEGGALFASPAEMVFLVFAFIMGFFFGPAQAASRTLIARMAPPEKAGEFFGLFALSGKATAFLAPLLIGIVTSLTGQQRPAMIVIFTLLMIGAALMSFVREPAHD</sequence>
<feature type="transmembrane region" description="Helical" evidence="6">
    <location>
        <begin position="89"/>
        <end position="108"/>
    </location>
</feature>
<evidence type="ECO:0000313" key="8">
    <source>
        <dbReference type="EMBL" id="MBO0332647.1"/>
    </source>
</evidence>
<feature type="transmembrane region" description="Helical" evidence="6">
    <location>
        <begin position="21"/>
        <end position="44"/>
    </location>
</feature>
<feature type="transmembrane region" description="Helical" evidence="6">
    <location>
        <begin position="195"/>
        <end position="215"/>
    </location>
</feature>
<proteinExistence type="predicted"/>
<protein>
    <submittedName>
        <fullName evidence="8">MFS transporter</fullName>
    </submittedName>
</protein>
<comment type="caution">
    <text evidence="8">The sequence shown here is derived from an EMBL/GenBank/DDBJ whole genome shotgun (WGS) entry which is preliminary data.</text>
</comment>
<evidence type="ECO:0000256" key="3">
    <source>
        <dbReference type="ARBA" id="ARBA00022692"/>
    </source>
</evidence>
<dbReference type="InterPro" id="IPR024671">
    <property type="entry name" value="Atg22-like"/>
</dbReference>
<dbReference type="SUPFAM" id="SSF103473">
    <property type="entry name" value="MFS general substrate transporter"/>
    <property type="match status" value="1"/>
</dbReference>
<dbReference type="PROSITE" id="PS50850">
    <property type="entry name" value="MFS"/>
    <property type="match status" value="1"/>
</dbReference>
<feature type="transmembrane region" description="Helical" evidence="6">
    <location>
        <begin position="427"/>
        <end position="446"/>
    </location>
</feature>
<evidence type="ECO:0000256" key="2">
    <source>
        <dbReference type="ARBA" id="ARBA00022448"/>
    </source>
</evidence>
<feature type="transmembrane region" description="Helical" evidence="6">
    <location>
        <begin position="360"/>
        <end position="384"/>
    </location>
</feature>
<evidence type="ECO:0000256" key="6">
    <source>
        <dbReference type="SAM" id="Phobius"/>
    </source>
</evidence>
<keyword evidence="2" id="KW-0813">Transport</keyword>
<feature type="transmembrane region" description="Helical" evidence="6">
    <location>
        <begin position="155"/>
        <end position="175"/>
    </location>
</feature>
<keyword evidence="9" id="KW-1185">Reference proteome</keyword>
<feature type="transmembrane region" description="Helical" evidence="6">
    <location>
        <begin position="285"/>
        <end position="306"/>
    </location>
</feature>
<evidence type="ECO:0000313" key="9">
    <source>
        <dbReference type="Proteomes" id="UP000664761"/>
    </source>
</evidence>
<name>A0ABS3F296_9PROT</name>
<feature type="transmembrane region" description="Helical" evidence="6">
    <location>
        <begin position="114"/>
        <end position="135"/>
    </location>
</feature>
<feature type="transmembrane region" description="Helical" evidence="6">
    <location>
        <begin position="396"/>
        <end position="421"/>
    </location>
</feature>